<keyword evidence="1" id="KW-0472">Membrane</keyword>
<gene>
    <name evidence="2" type="ORF">DU000_06180</name>
</gene>
<protein>
    <submittedName>
        <fullName evidence="2">Glycosyltransferase</fullName>
    </submittedName>
</protein>
<feature type="transmembrane region" description="Helical" evidence="1">
    <location>
        <begin position="297"/>
        <end position="317"/>
    </location>
</feature>
<proteinExistence type="predicted"/>
<keyword evidence="3" id="KW-1185">Reference proteome</keyword>
<organism evidence="2 3">
    <name type="scientific">Parvibium lacunae</name>
    <dbReference type="NCBI Taxonomy" id="1888893"/>
    <lineage>
        <taxon>Bacteria</taxon>
        <taxon>Pseudomonadati</taxon>
        <taxon>Pseudomonadota</taxon>
        <taxon>Betaproteobacteria</taxon>
        <taxon>Burkholderiales</taxon>
        <taxon>Alcaligenaceae</taxon>
        <taxon>Parvibium</taxon>
    </lineage>
</organism>
<dbReference type="GO" id="GO:0016740">
    <property type="term" value="F:transferase activity"/>
    <property type="evidence" value="ECO:0007669"/>
    <property type="project" value="UniProtKB-KW"/>
</dbReference>
<feature type="transmembrane region" description="Helical" evidence="1">
    <location>
        <begin position="149"/>
        <end position="169"/>
    </location>
</feature>
<sequence>MNASSYITHSQARRLPFWVLAALVLMYAVAGFIGRDPWKSDDAASFGGMLTLAGGNALDWLQPHVMGAPIVNEGPFFYWWGAFFIALFDTWPTSLLGLGLGPAHAARIGSIALILLGITWIWRSAFVLARRPEAQPNNPLGTAPQPLQYGRMLADAAVLLLLASIGMVVRLHETTTEVGQWALVCLALYGMACGLERPWKGGILFGCALAASMLAQGVLVTLLLLAMLLLTLLVSPRLRFHWQGLVGFGLLIPGVTVAVWVSLVLFIADGAAYLQAWWQASVQTFRWGLQAPGQWKFLFTNAWLFTWPLWPLAYFAVRAWRHDLRRPVIALPLCSALVAALWQCLGNGPSDVQLLWLYPPLALLAAFGIPALSRSTVNLIDWFAAMTFTCCAMLLWVGWSAVAFGLPAALAKSAQRLAPDFQGGFVWWEFVAACLLTLTWLWIIVWRTQRRPQALWRAVALSMAGLLLVWSLATTLWLPWVNATKTYRVVAQQLAAQIPPHLAASDACINTVGLGLAQRASFAYFAALKFAPIDLQGEQVSCRWVLLQDNPQDGNDDTLPDVQAGRWKKVWEGRRASDRHERFRLYEAVQMETRKQRFRRRV</sequence>
<reference evidence="2 3" key="1">
    <citation type="journal article" date="2018" name="Int. J. Syst. Evol. Microbiol.">
        <title>Parvibium lacunae gen. nov., sp. nov., a new member of the family Alcaligenaceae isolated from a freshwater pond.</title>
        <authorList>
            <person name="Chen W.M."/>
            <person name="Xie P.B."/>
            <person name="Hsu M.Y."/>
            <person name="Sheu S.Y."/>
        </authorList>
    </citation>
    <scope>NUCLEOTIDE SEQUENCE [LARGE SCALE GENOMIC DNA]</scope>
    <source>
        <strain evidence="2 3">KMB9</strain>
    </source>
</reference>
<feature type="transmembrane region" description="Helical" evidence="1">
    <location>
        <begin position="76"/>
        <end position="98"/>
    </location>
</feature>
<keyword evidence="2" id="KW-0808">Transferase</keyword>
<dbReference type="AlphaFoldDB" id="A0A368L5I4"/>
<feature type="transmembrane region" description="Helical" evidence="1">
    <location>
        <begin position="458"/>
        <end position="480"/>
    </location>
</feature>
<feature type="transmembrane region" description="Helical" evidence="1">
    <location>
        <begin position="379"/>
        <end position="405"/>
    </location>
</feature>
<name>A0A368L5I4_9BURK</name>
<accession>A0A368L5I4</accession>
<dbReference type="RefSeq" id="WP_114402483.1">
    <property type="nucleotide sequence ID" value="NZ_QPGB01000002.1"/>
</dbReference>
<feature type="transmembrane region" description="Helical" evidence="1">
    <location>
        <begin position="110"/>
        <end position="129"/>
    </location>
</feature>
<dbReference type="EMBL" id="QPGB01000002">
    <property type="protein sequence ID" value="RCS58400.1"/>
    <property type="molecule type" value="Genomic_DNA"/>
</dbReference>
<feature type="transmembrane region" description="Helical" evidence="1">
    <location>
        <begin position="181"/>
        <end position="197"/>
    </location>
</feature>
<feature type="transmembrane region" description="Helical" evidence="1">
    <location>
        <begin position="15"/>
        <end position="33"/>
    </location>
</feature>
<comment type="caution">
    <text evidence="2">The sequence shown here is derived from an EMBL/GenBank/DDBJ whole genome shotgun (WGS) entry which is preliminary data.</text>
</comment>
<feature type="transmembrane region" description="Helical" evidence="1">
    <location>
        <begin position="203"/>
        <end position="233"/>
    </location>
</feature>
<feature type="transmembrane region" description="Helical" evidence="1">
    <location>
        <begin position="329"/>
        <end position="348"/>
    </location>
</feature>
<keyword evidence="1" id="KW-1133">Transmembrane helix</keyword>
<dbReference type="OrthoDB" id="8556356at2"/>
<evidence type="ECO:0000256" key="1">
    <source>
        <dbReference type="SAM" id="Phobius"/>
    </source>
</evidence>
<evidence type="ECO:0000313" key="3">
    <source>
        <dbReference type="Proteomes" id="UP000252357"/>
    </source>
</evidence>
<dbReference type="Proteomes" id="UP000252357">
    <property type="component" value="Unassembled WGS sequence"/>
</dbReference>
<evidence type="ECO:0000313" key="2">
    <source>
        <dbReference type="EMBL" id="RCS58400.1"/>
    </source>
</evidence>
<feature type="transmembrane region" description="Helical" evidence="1">
    <location>
        <begin position="245"/>
        <end position="268"/>
    </location>
</feature>
<feature type="transmembrane region" description="Helical" evidence="1">
    <location>
        <begin position="354"/>
        <end position="372"/>
    </location>
</feature>
<keyword evidence="1" id="KW-0812">Transmembrane</keyword>
<feature type="transmembrane region" description="Helical" evidence="1">
    <location>
        <begin position="425"/>
        <end position="446"/>
    </location>
</feature>